<keyword evidence="2" id="KW-1185">Reference proteome</keyword>
<protein>
    <recommendedName>
        <fullName evidence="3">D-glucuronyl C5-epimerase C-terminal domain-containing protein</fullName>
    </recommendedName>
</protein>
<evidence type="ECO:0008006" key="3">
    <source>
        <dbReference type="Google" id="ProtNLM"/>
    </source>
</evidence>
<sequence>MIQRKYLTRFVAVLAMLLLYACVYSQKRTNDSVLITQLLSEIQGMQSTETSNDFYTGSFPTYRHFAGFPPNTKPDYGIFYTGTTCFTLQTISKYLSSTQQQIATTILQNAEKAYPYFQNKDGKPIYFFWPTGKQIMPNTWLVKNMTSLISTAEDADDTVIILMSMLQQNDSINRLAKAIIDSFANTNLRSNKSTYKKYSDVAAYNTYLGKNMHSDFDLCVHANVLYFTYANNIPLTKYDTATIELIASILKNNEHISDGAYVAPYYVRRPVILYHLARLIGAFNIPQLSTYKDTLIQQIKDELEYCEIPMDKVILHTSLLRLGEKTDSLDIQNINDITRQDDKFIFYQARAGSQMKRPFKRMFLNNGMLNYYFYCTAYNKALLLEYLCLRGK</sequence>
<comment type="caution">
    <text evidence="1">The sequence shown here is derived from an EMBL/GenBank/DDBJ whole genome shotgun (WGS) entry which is preliminary data.</text>
</comment>
<evidence type="ECO:0000313" key="1">
    <source>
        <dbReference type="EMBL" id="MEX6689392.1"/>
    </source>
</evidence>
<reference evidence="1 2" key="1">
    <citation type="submission" date="2023-07" db="EMBL/GenBank/DDBJ databases">
        <authorList>
            <person name="Lian W.-H."/>
        </authorList>
    </citation>
    <scope>NUCLEOTIDE SEQUENCE [LARGE SCALE GENOMIC DNA]</scope>
    <source>
        <strain evidence="1 2">SYSU DXS3180</strain>
    </source>
</reference>
<dbReference type="RefSeq" id="WP_369330799.1">
    <property type="nucleotide sequence ID" value="NZ_JAULBC010000006.1"/>
</dbReference>
<accession>A0ABV3ZHR2</accession>
<dbReference type="EMBL" id="JAULBC010000006">
    <property type="protein sequence ID" value="MEX6689392.1"/>
    <property type="molecule type" value="Genomic_DNA"/>
</dbReference>
<organism evidence="1 2">
    <name type="scientific">Danxiaibacter flavus</name>
    <dbReference type="NCBI Taxonomy" id="3049108"/>
    <lineage>
        <taxon>Bacteria</taxon>
        <taxon>Pseudomonadati</taxon>
        <taxon>Bacteroidota</taxon>
        <taxon>Chitinophagia</taxon>
        <taxon>Chitinophagales</taxon>
        <taxon>Chitinophagaceae</taxon>
        <taxon>Danxiaibacter</taxon>
    </lineage>
</organism>
<name>A0ABV3ZHR2_9BACT</name>
<proteinExistence type="predicted"/>
<gene>
    <name evidence="1" type="ORF">QTN47_17920</name>
</gene>
<evidence type="ECO:0000313" key="2">
    <source>
        <dbReference type="Proteomes" id="UP001560573"/>
    </source>
</evidence>
<dbReference type="PROSITE" id="PS51257">
    <property type="entry name" value="PROKAR_LIPOPROTEIN"/>
    <property type="match status" value="1"/>
</dbReference>
<dbReference type="Proteomes" id="UP001560573">
    <property type="component" value="Unassembled WGS sequence"/>
</dbReference>